<name>A0ABW2DQJ5_9BACT</name>
<evidence type="ECO:0000256" key="1">
    <source>
        <dbReference type="SAM" id="Phobius"/>
    </source>
</evidence>
<keyword evidence="3" id="KW-1185">Reference proteome</keyword>
<proteinExistence type="predicted"/>
<dbReference type="RefSeq" id="WP_066624365.1">
    <property type="nucleotide sequence ID" value="NZ_JBHSYQ010000008.1"/>
</dbReference>
<feature type="transmembrane region" description="Helical" evidence="1">
    <location>
        <begin position="242"/>
        <end position="264"/>
    </location>
</feature>
<dbReference type="InterPro" id="IPR025695">
    <property type="entry name" value="DoxX-like"/>
</dbReference>
<dbReference type="Pfam" id="PF13781">
    <property type="entry name" value="DoxX_3"/>
    <property type="match status" value="1"/>
</dbReference>
<dbReference type="EMBL" id="JBHSYQ010000008">
    <property type="protein sequence ID" value="MFC6998969.1"/>
    <property type="molecule type" value="Genomic_DNA"/>
</dbReference>
<feature type="transmembrane region" description="Helical" evidence="1">
    <location>
        <begin position="216"/>
        <end position="235"/>
    </location>
</feature>
<keyword evidence="1" id="KW-1133">Transmembrane helix</keyword>
<dbReference type="SUPFAM" id="SSF55961">
    <property type="entry name" value="Bet v1-like"/>
    <property type="match status" value="1"/>
</dbReference>
<accession>A0ABW2DQJ5</accession>
<keyword evidence="1" id="KW-0472">Membrane</keyword>
<feature type="transmembrane region" description="Helical" evidence="1">
    <location>
        <begin position="270"/>
        <end position="290"/>
    </location>
</feature>
<evidence type="ECO:0000313" key="3">
    <source>
        <dbReference type="Proteomes" id="UP001596405"/>
    </source>
</evidence>
<comment type="caution">
    <text evidence="2">The sequence shown here is derived from an EMBL/GenBank/DDBJ whole genome shotgun (WGS) entry which is preliminary data.</text>
</comment>
<organism evidence="2 3">
    <name type="scientific">Rufibacter roseus</name>
    <dbReference type="NCBI Taxonomy" id="1567108"/>
    <lineage>
        <taxon>Bacteria</taxon>
        <taxon>Pseudomonadati</taxon>
        <taxon>Bacteroidota</taxon>
        <taxon>Cytophagia</taxon>
        <taxon>Cytophagales</taxon>
        <taxon>Hymenobacteraceae</taxon>
        <taxon>Rufibacter</taxon>
    </lineage>
</organism>
<reference evidence="3" key="1">
    <citation type="journal article" date="2019" name="Int. J. Syst. Evol. Microbiol.">
        <title>The Global Catalogue of Microorganisms (GCM) 10K type strain sequencing project: providing services to taxonomists for standard genome sequencing and annotation.</title>
        <authorList>
            <consortium name="The Broad Institute Genomics Platform"/>
            <consortium name="The Broad Institute Genome Sequencing Center for Infectious Disease"/>
            <person name="Wu L."/>
            <person name="Ma J."/>
        </authorList>
    </citation>
    <scope>NUCLEOTIDE SEQUENCE [LARGE SCALE GENOMIC DNA]</scope>
    <source>
        <strain evidence="3">CGMCC 4.7393</strain>
    </source>
</reference>
<dbReference type="Proteomes" id="UP001596405">
    <property type="component" value="Unassembled WGS sequence"/>
</dbReference>
<gene>
    <name evidence="2" type="ORF">ACFQHR_15125</name>
</gene>
<keyword evidence="1" id="KW-0812">Transmembrane</keyword>
<sequence>MKTDPIYVESQIQTSLEQLWEYTQNPQLHQEWDLRFNTIEYLPKETADAPQHFLYQTQIGFGLKISGQGKSTGTHSKETGESTSALKFWSDEKISLIKVGSGYWKYIPTDHGVTFLTWYDYQTRHGIVGKLIDKLFFRPLIGWATAWSFDALKKWLEQGQHPRISKILGLLLIIANLLIAFTWLYHGIVPKLLHMETGELDMLTASGMFTGYEVEGVYAAGIAEIIFGLGFLLFGRWRLLHYLNITALLGLGVIAFFAQPAIYLAPFNPATTSAGAVGLSIIVLKILPLVPSANNCKRKPDQP</sequence>
<feature type="transmembrane region" description="Helical" evidence="1">
    <location>
        <begin position="167"/>
        <end position="185"/>
    </location>
</feature>
<evidence type="ECO:0000313" key="2">
    <source>
        <dbReference type="EMBL" id="MFC6998969.1"/>
    </source>
</evidence>
<protein>
    <submittedName>
        <fullName evidence="2">DoxX-like family protein</fullName>
    </submittedName>
</protein>